<dbReference type="PANTHER" id="PTHR10344">
    <property type="entry name" value="THYMIDYLATE KINASE"/>
    <property type="match status" value="1"/>
</dbReference>
<evidence type="ECO:0000256" key="8">
    <source>
        <dbReference type="ARBA" id="ARBA00022840"/>
    </source>
</evidence>
<evidence type="ECO:0000256" key="9">
    <source>
        <dbReference type="ARBA" id="ARBA00048743"/>
    </source>
</evidence>
<evidence type="ECO:0000256" key="2">
    <source>
        <dbReference type="ARBA" id="ARBA00012980"/>
    </source>
</evidence>
<dbReference type="FunFam" id="3.40.50.300:FF:000225">
    <property type="entry name" value="Thymidylate kinase"/>
    <property type="match status" value="1"/>
</dbReference>
<comment type="similarity">
    <text evidence="1 11">Belongs to the thymidylate kinase family.</text>
</comment>
<comment type="function">
    <text evidence="10 11">Phosphorylation of dTMP to form dTDP in both de novo and salvage pathways of dTTP synthesis.</text>
</comment>
<dbReference type="AlphaFoldDB" id="A0A0R1ZDW2"/>
<evidence type="ECO:0000256" key="4">
    <source>
        <dbReference type="ARBA" id="ARBA00022679"/>
    </source>
</evidence>
<dbReference type="Proteomes" id="UP000051291">
    <property type="component" value="Unassembled WGS sequence"/>
</dbReference>
<dbReference type="InterPro" id="IPR039430">
    <property type="entry name" value="Thymidylate_kin-like_dom"/>
</dbReference>
<keyword evidence="7 11" id="KW-0418">Kinase</keyword>
<dbReference type="GO" id="GO:0006227">
    <property type="term" value="P:dUDP biosynthetic process"/>
    <property type="evidence" value="ECO:0007669"/>
    <property type="project" value="TreeGrafter"/>
</dbReference>
<keyword evidence="14" id="KW-1185">Reference proteome</keyword>
<keyword evidence="5 11" id="KW-0545">Nucleotide biosynthesis</keyword>
<dbReference type="CDD" id="cd01672">
    <property type="entry name" value="TMPK"/>
    <property type="match status" value="1"/>
</dbReference>
<comment type="catalytic activity">
    <reaction evidence="9 11">
        <text>dTMP + ATP = dTDP + ADP</text>
        <dbReference type="Rhea" id="RHEA:13517"/>
        <dbReference type="ChEBI" id="CHEBI:30616"/>
        <dbReference type="ChEBI" id="CHEBI:58369"/>
        <dbReference type="ChEBI" id="CHEBI:63528"/>
        <dbReference type="ChEBI" id="CHEBI:456216"/>
        <dbReference type="EC" id="2.7.4.9"/>
    </reaction>
</comment>
<dbReference type="GO" id="GO:0006233">
    <property type="term" value="P:dTDP biosynthetic process"/>
    <property type="evidence" value="ECO:0007669"/>
    <property type="project" value="InterPro"/>
</dbReference>
<dbReference type="GO" id="GO:0005524">
    <property type="term" value="F:ATP binding"/>
    <property type="evidence" value="ECO:0007669"/>
    <property type="project" value="UniProtKB-UniRule"/>
</dbReference>
<proteinExistence type="inferred from homology"/>
<evidence type="ECO:0000256" key="3">
    <source>
        <dbReference type="ARBA" id="ARBA00017144"/>
    </source>
</evidence>
<dbReference type="Pfam" id="PF02223">
    <property type="entry name" value="Thymidylate_kin"/>
    <property type="match status" value="1"/>
</dbReference>
<comment type="caution">
    <text evidence="13">The sequence shown here is derived from an EMBL/GenBank/DDBJ whole genome shotgun (WGS) entry which is preliminary data.</text>
</comment>
<feature type="domain" description="Thymidylate kinase-like" evidence="12">
    <location>
        <begin position="11"/>
        <end position="203"/>
    </location>
</feature>
<dbReference type="InterPro" id="IPR018094">
    <property type="entry name" value="Thymidylate_kinase"/>
</dbReference>
<dbReference type="PATRIC" id="fig|1423820.4.peg.529"/>
<evidence type="ECO:0000256" key="6">
    <source>
        <dbReference type="ARBA" id="ARBA00022741"/>
    </source>
</evidence>
<dbReference type="SUPFAM" id="SSF52540">
    <property type="entry name" value="P-loop containing nucleoside triphosphate hydrolases"/>
    <property type="match status" value="1"/>
</dbReference>
<keyword evidence="4 11" id="KW-0808">Transferase</keyword>
<dbReference type="Gene3D" id="3.40.50.300">
    <property type="entry name" value="P-loop containing nucleotide triphosphate hydrolases"/>
    <property type="match status" value="1"/>
</dbReference>
<dbReference type="GO" id="GO:0006235">
    <property type="term" value="P:dTTP biosynthetic process"/>
    <property type="evidence" value="ECO:0007669"/>
    <property type="project" value="UniProtKB-UniRule"/>
</dbReference>
<protein>
    <recommendedName>
        <fullName evidence="3 11">Thymidylate kinase</fullName>
        <ecNumber evidence="2 11">2.7.4.9</ecNumber>
    </recommendedName>
    <alternativeName>
        <fullName evidence="11">dTMP kinase</fullName>
    </alternativeName>
</protein>
<evidence type="ECO:0000313" key="13">
    <source>
        <dbReference type="EMBL" id="KRM52482.1"/>
    </source>
</evidence>
<evidence type="ECO:0000313" key="14">
    <source>
        <dbReference type="Proteomes" id="UP000051291"/>
    </source>
</evidence>
<accession>A0A0R1ZDW2</accession>
<keyword evidence="6 11" id="KW-0547">Nucleotide-binding</keyword>
<dbReference type="HAMAP" id="MF_00165">
    <property type="entry name" value="Thymidylate_kinase"/>
    <property type="match status" value="1"/>
</dbReference>
<evidence type="ECO:0000256" key="7">
    <source>
        <dbReference type="ARBA" id="ARBA00022777"/>
    </source>
</evidence>
<dbReference type="EC" id="2.7.4.9" evidence="2 11"/>
<dbReference type="PANTHER" id="PTHR10344:SF4">
    <property type="entry name" value="UMP-CMP KINASE 2, MITOCHONDRIAL"/>
    <property type="match status" value="1"/>
</dbReference>
<feature type="binding site" evidence="11">
    <location>
        <begin position="13"/>
        <end position="20"/>
    </location>
    <ligand>
        <name>ATP</name>
        <dbReference type="ChEBI" id="CHEBI:30616"/>
    </ligand>
</feature>
<evidence type="ECO:0000259" key="12">
    <source>
        <dbReference type="Pfam" id="PF02223"/>
    </source>
</evidence>
<gene>
    <name evidence="11" type="primary">tmk</name>
    <name evidence="13" type="ORF">FC64_GL000525</name>
</gene>
<evidence type="ECO:0000256" key="11">
    <source>
        <dbReference type="HAMAP-Rule" id="MF_00165"/>
    </source>
</evidence>
<sequence length="227" mass="25675">MLALSGKFITFEGLDGSGKTTVIRNVIKAFEQSSDADRFMYSREPGGNRIAEAIRKIILSEKYTEMDARTEALLFAAARRQHLAENVLPALKAGKIIMSDRFVDSSLVYQGAGREIGMDAVAKINEFATNGLTPDLTLYFEIDPEVGLNRIQNNRQDEVNRLDKDQLDFYRRVHQGYLKLAQDNPQRIKVIDASQSIEKVTDDVLAILKQFLKIRSMNEISNRNCSR</sequence>
<evidence type="ECO:0000256" key="10">
    <source>
        <dbReference type="ARBA" id="ARBA00057735"/>
    </source>
</evidence>
<dbReference type="InterPro" id="IPR027417">
    <property type="entry name" value="P-loop_NTPase"/>
</dbReference>
<organism evidence="13 14">
    <name type="scientific">Ligilactobacillus araffinosus DSM 20653</name>
    <dbReference type="NCBI Taxonomy" id="1423820"/>
    <lineage>
        <taxon>Bacteria</taxon>
        <taxon>Bacillati</taxon>
        <taxon>Bacillota</taxon>
        <taxon>Bacilli</taxon>
        <taxon>Lactobacillales</taxon>
        <taxon>Lactobacillaceae</taxon>
        <taxon>Ligilactobacillus</taxon>
    </lineage>
</organism>
<dbReference type="GO" id="GO:0004798">
    <property type="term" value="F:dTMP kinase activity"/>
    <property type="evidence" value="ECO:0007669"/>
    <property type="project" value="UniProtKB-UniRule"/>
</dbReference>
<name>A0A0R1ZDW2_9LACO</name>
<keyword evidence="8 11" id="KW-0067">ATP-binding</keyword>
<dbReference type="STRING" id="1423820.FC64_GL000525"/>
<evidence type="ECO:0000256" key="5">
    <source>
        <dbReference type="ARBA" id="ARBA00022727"/>
    </source>
</evidence>
<evidence type="ECO:0000256" key="1">
    <source>
        <dbReference type="ARBA" id="ARBA00009776"/>
    </source>
</evidence>
<reference evidence="13 14" key="1">
    <citation type="journal article" date="2015" name="Genome Announc.">
        <title>Expanding the biotechnology potential of lactobacilli through comparative genomics of 213 strains and associated genera.</title>
        <authorList>
            <person name="Sun Z."/>
            <person name="Harris H.M."/>
            <person name="McCann A."/>
            <person name="Guo C."/>
            <person name="Argimon S."/>
            <person name="Zhang W."/>
            <person name="Yang X."/>
            <person name="Jeffery I.B."/>
            <person name="Cooney J.C."/>
            <person name="Kagawa T.F."/>
            <person name="Liu W."/>
            <person name="Song Y."/>
            <person name="Salvetti E."/>
            <person name="Wrobel A."/>
            <person name="Rasinkangas P."/>
            <person name="Parkhill J."/>
            <person name="Rea M.C."/>
            <person name="O'Sullivan O."/>
            <person name="Ritari J."/>
            <person name="Douillard F.P."/>
            <person name="Paul Ross R."/>
            <person name="Yang R."/>
            <person name="Briner A.E."/>
            <person name="Felis G.E."/>
            <person name="de Vos W.M."/>
            <person name="Barrangou R."/>
            <person name="Klaenhammer T.R."/>
            <person name="Caufield P.W."/>
            <person name="Cui Y."/>
            <person name="Zhang H."/>
            <person name="O'Toole P.W."/>
        </authorList>
    </citation>
    <scope>NUCLEOTIDE SEQUENCE [LARGE SCALE GENOMIC DNA]</scope>
    <source>
        <strain evidence="13 14">DSM 20653</strain>
    </source>
</reference>
<dbReference type="NCBIfam" id="TIGR00041">
    <property type="entry name" value="DTMP_kinase"/>
    <property type="match status" value="1"/>
</dbReference>
<dbReference type="EMBL" id="AYYZ01000020">
    <property type="protein sequence ID" value="KRM52482.1"/>
    <property type="molecule type" value="Genomic_DNA"/>
</dbReference>
<dbReference type="GO" id="GO:0005829">
    <property type="term" value="C:cytosol"/>
    <property type="evidence" value="ECO:0007669"/>
    <property type="project" value="TreeGrafter"/>
</dbReference>